<dbReference type="AlphaFoldDB" id="A0A1G7Q876"/>
<protein>
    <recommendedName>
        <fullName evidence="2">DUF7313 domain-containing protein</fullName>
    </recommendedName>
</protein>
<evidence type="ECO:0000313" key="4">
    <source>
        <dbReference type="Proteomes" id="UP000199076"/>
    </source>
</evidence>
<sequence length="146" mass="15805">MQPSVTLFGPLDAILGGQMEYVLLALAVINIGTRAFTYRQHVTQAEEGGAEAVTRNPIHAASNVLFILAAFYYTTLHAHSGVVVSVLVAGVFIADFFEFEARKVEARRGIDIERPKGAIGASLLALAYITYLSLFFLFEGLVGKVI</sequence>
<feature type="domain" description="DUF7313" evidence="2">
    <location>
        <begin position="4"/>
        <end position="146"/>
    </location>
</feature>
<evidence type="ECO:0000259" key="2">
    <source>
        <dbReference type="Pfam" id="PF23995"/>
    </source>
</evidence>
<dbReference type="OrthoDB" id="234683at2157"/>
<keyword evidence="1" id="KW-1133">Transmembrane helix</keyword>
<dbReference type="EMBL" id="FNBK01000012">
    <property type="protein sequence ID" value="SDF94149.1"/>
    <property type="molecule type" value="Genomic_DNA"/>
</dbReference>
<reference evidence="4" key="1">
    <citation type="submission" date="2016-10" db="EMBL/GenBank/DDBJ databases">
        <authorList>
            <person name="Varghese N."/>
            <person name="Submissions S."/>
        </authorList>
    </citation>
    <scope>NUCLEOTIDE SEQUENCE [LARGE SCALE GENOMIC DNA]</scope>
    <source>
        <strain evidence="4">IBRC-M 10760</strain>
    </source>
</reference>
<accession>A0A1G7Q876</accession>
<evidence type="ECO:0000313" key="3">
    <source>
        <dbReference type="EMBL" id="SDF94149.1"/>
    </source>
</evidence>
<keyword evidence="1" id="KW-0472">Membrane</keyword>
<dbReference type="STRING" id="660518.SAMN05216218_11210"/>
<dbReference type="Pfam" id="PF23995">
    <property type="entry name" value="DUF7313"/>
    <property type="match status" value="1"/>
</dbReference>
<feature type="transmembrane region" description="Helical" evidence="1">
    <location>
        <begin position="118"/>
        <end position="138"/>
    </location>
</feature>
<feature type="transmembrane region" description="Helical" evidence="1">
    <location>
        <begin position="80"/>
        <end position="97"/>
    </location>
</feature>
<gene>
    <name evidence="3" type="ORF">SAMN05216218_11210</name>
</gene>
<organism evidence="3 4">
    <name type="scientific">Halorientalis regularis</name>
    <dbReference type="NCBI Taxonomy" id="660518"/>
    <lineage>
        <taxon>Archaea</taxon>
        <taxon>Methanobacteriati</taxon>
        <taxon>Methanobacteriota</taxon>
        <taxon>Stenosarchaea group</taxon>
        <taxon>Halobacteria</taxon>
        <taxon>Halobacteriales</taxon>
        <taxon>Haloarculaceae</taxon>
        <taxon>Halorientalis</taxon>
    </lineage>
</organism>
<proteinExistence type="predicted"/>
<name>A0A1G7Q876_9EURY</name>
<keyword evidence="4" id="KW-1185">Reference proteome</keyword>
<evidence type="ECO:0000256" key="1">
    <source>
        <dbReference type="SAM" id="Phobius"/>
    </source>
</evidence>
<dbReference type="InterPro" id="IPR055737">
    <property type="entry name" value="DUF7313"/>
</dbReference>
<keyword evidence="1" id="KW-0812">Transmembrane</keyword>
<dbReference type="Proteomes" id="UP000199076">
    <property type="component" value="Unassembled WGS sequence"/>
</dbReference>
<dbReference type="RefSeq" id="WP_092693753.1">
    <property type="nucleotide sequence ID" value="NZ_FNBK01000012.1"/>
</dbReference>